<dbReference type="AlphaFoldDB" id="A0A087M3N1"/>
<gene>
    <name evidence="1" type="ORF">JP75_08055</name>
</gene>
<organism evidence="1 2">
    <name type="scientific">Devosia riboflavina</name>
    <dbReference type="NCBI Taxonomy" id="46914"/>
    <lineage>
        <taxon>Bacteria</taxon>
        <taxon>Pseudomonadati</taxon>
        <taxon>Pseudomonadota</taxon>
        <taxon>Alphaproteobacteria</taxon>
        <taxon>Hyphomicrobiales</taxon>
        <taxon>Devosiaceae</taxon>
        <taxon>Devosia</taxon>
    </lineage>
</organism>
<proteinExistence type="predicted"/>
<dbReference type="Proteomes" id="UP000028981">
    <property type="component" value="Unassembled WGS sequence"/>
</dbReference>
<protein>
    <submittedName>
        <fullName evidence="1">Uncharacterized protein</fullName>
    </submittedName>
</protein>
<accession>A0A087M3N1</accession>
<sequence length="81" mass="8842">MGWTAEAVKRASLWEFFSAWDGYVQANTPAQKGKLTPEEKAELIADIEAYGFSRGGVLSTQTYLLAGLHLVPAGIVTFEVH</sequence>
<evidence type="ECO:0000313" key="2">
    <source>
        <dbReference type="Proteomes" id="UP000028981"/>
    </source>
</evidence>
<comment type="caution">
    <text evidence="1">The sequence shown here is derived from an EMBL/GenBank/DDBJ whole genome shotgun (WGS) entry which is preliminary data.</text>
</comment>
<dbReference type="RefSeq" id="WP_035081292.1">
    <property type="nucleotide sequence ID" value="NZ_JQGC01000006.1"/>
</dbReference>
<keyword evidence="2" id="KW-1185">Reference proteome</keyword>
<dbReference type="EMBL" id="JQGC01000006">
    <property type="protein sequence ID" value="KFL31484.1"/>
    <property type="molecule type" value="Genomic_DNA"/>
</dbReference>
<reference evidence="1 2" key="1">
    <citation type="submission" date="2014-08" db="EMBL/GenBank/DDBJ databases">
        <authorList>
            <person name="Hassan Y.I."/>
            <person name="Lepp D."/>
            <person name="Zhou T."/>
        </authorList>
    </citation>
    <scope>NUCLEOTIDE SEQUENCE [LARGE SCALE GENOMIC DNA]</scope>
    <source>
        <strain evidence="1 2">IFO13584</strain>
    </source>
</reference>
<name>A0A087M3N1_9HYPH</name>
<evidence type="ECO:0000313" key="1">
    <source>
        <dbReference type="EMBL" id="KFL31484.1"/>
    </source>
</evidence>
<dbReference type="STRING" id="46914.JP75_08055"/>
<dbReference type="OrthoDB" id="8245380at2"/>